<evidence type="ECO:0000313" key="8">
    <source>
        <dbReference type="EMBL" id="WGK94163.1"/>
    </source>
</evidence>
<evidence type="ECO:0000256" key="2">
    <source>
        <dbReference type="ARBA" id="ARBA00022723"/>
    </source>
</evidence>
<evidence type="ECO:0000256" key="3">
    <source>
        <dbReference type="ARBA" id="ARBA00022759"/>
    </source>
</evidence>
<dbReference type="RefSeq" id="WP_264533110.1">
    <property type="nucleotide sequence ID" value="NZ_CP092332.1"/>
</dbReference>
<keyword evidence="6" id="KW-0325">Glycoprotein</keyword>
<evidence type="ECO:0000256" key="1">
    <source>
        <dbReference type="ARBA" id="ARBA00022722"/>
    </source>
</evidence>
<dbReference type="InterPro" id="IPR003154">
    <property type="entry name" value="S1/P1nuclease"/>
</dbReference>
<dbReference type="SUPFAM" id="SSF48537">
    <property type="entry name" value="Phospholipase C/P1 nuclease"/>
    <property type="match status" value="1"/>
</dbReference>
<dbReference type="Pfam" id="PF02265">
    <property type="entry name" value="S1-P1_nuclease"/>
    <property type="match status" value="1"/>
</dbReference>
<keyword evidence="1" id="KW-0540">Nuclease</keyword>
<keyword evidence="4" id="KW-0378">Hydrolase</keyword>
<dbReference type="Proteomes" id="UP001232117">
    <property type="component" value="Chromosome"/>
</dbReference>
<keyword evidence="7" id="KW-0472">Membrane</keyword>
<accession>A0ABY8N3D0</accession>
<name>A0ABY8N3D0_9FLAO</name>
<proteinExistence type="predicted"/>
<organism evidence="8 9">
    <name type="scientific">Flavobacterium keumense</name>
    <dbReference type="NCBI Taxonomy" id="1306518"/>
    <lineage>
        <taxon>Bacteria</taxon>
        <taxon>Pseudomonadati</taxon>
        <taxon>Bacteroidota</taxon>
        <taxon>Flavobacteriia</taxon>
        <taxon>Flavobacteriales</taxon>
        <taxon>Flavobacteriaceae</taxon>
        <taxon>Flavobacterium</taxon>
    </lineage>
</organism>
<keyword evidence="7" id="KW-0812">Transmembrane</keyword>
<evidence type="ECO:0000256" key="7">
    <source>
        <dbReference type="SAM" id="Phobius"/>
    </source>
</evidence>
<reference evidence="8 9" key="1">
    <citation type="submission" date="2023-06" db="EMBL/GenBank/DDBJ databases">
        <title>Complete Genome Sequence of Flavobacterium keumense K3R-10.</title>
        <authorList>
            <person name="Jeong H."/>
            <person name="Jhang S.Y."/>
            <person name="Kim J.N."/>
        </authorList>
    </citation>
    <scope>NUCLEOTIDE SEQUENCE [LARGE SCALE GENOMIC DNA]</scope>
    <source>
        <strain evidence="8 9">K3R-10</strain>
    </source>
</reference>
<keyword evidence="7" id="KW-1133">Transmembrane helix</keyword>
<dbReference type="CDD" id="cd10981">
    <property type="entry name" value="ZnPC_S1P1"/>
    <property type="match status" value="1"/>
</dbReference>
<evidence type="ECO:0000313" key="9">
    <source>
        <dbReference type="Proteomes" id="UP001232117"/>
    </source>
</evidence>
<evidence type="ECO:0000256" key="6">
    <source>
        <dbReference type="ARBA" id="ARBA00023180"/>
    </source>
</evidence>
<evidence type="ECO:0000256" key="4">
    <source>
        <dbReference type="ARBA" id="ARBA00022801"/>
    </source>
</evidence>
<keyword evidence="9" id="KW-1185">Reference proteome</keyword>
<keyword evidence="3" id="KW-0255">Endonuclease</keyword>
<keyword evidence="5" id="KW-1015">Disulfide bond</keyword>
<protein>
    <submittedName>
        <fullName evidence="8">Zinc dependent phospholipase C family protein</fullName>
    </submittedName>
</protein>
<dbReference type="EMBL" id="CP092332">
    <property type="protein sequence ID" value="WGK94163.1"/>
    <property type="molecule type" value="Genomic_DNA"/>
</dbReference>
<gene>
    <name evidence="8" type="ORF">MG292_08745</name>
</gene>
<dbReference type="Gene3D" id="1.10.575.10">
    <property type="entry name" value="P1 Nuclease"/>
    <property type="match status" value="1"/>
</dbReference>
<feature type="transmembrane region" description="Helical" evidence="7">
    <location>
        <begin position="9"/>
        <end position="28"/>
    </location>
</feature>
<dbReference type="InterPro" id="IPR008947">
    <property type="entry name" value="PLipase_C/P1_nuclease_dom_sf"/>
</dbReference>
<keyword evidence="2" id="KW-0479">Metal-binding</keyword>
<evidence type="ECO:0000256" key="5">
    <source>
        <dbReference type="ARBA" id="ARBA00023157"/>
    </source>
</evidence>
<sequence length="334" mass="38172">MKSNSLRTVAISIIATFVLFATISWGPFGHEHINKAAVLALPEPVRTFFYNHIDFVTQESTVPDLRKYTLRDNTEKPRHYIDLENYGAADTIPKTSELAKRKYDEKFLTSNGILPWYIQDVMVKLTKAFKDKRKTEILFLAADLGHYIGDAHMPLHTAVNHDGLLTNQKGIHALWEARIPEMFGKDYNFHTEEAKYITNVEATTWAIINDSHSLIAPLLLADKNLRESMANDKMYNLDSKGGIAKNKFNDLIHTDEYVKKYNQALNGMVEKQLKKAIVMTSSYWYTAWVNAGKPDLSSIDTPELTERNKPNLKADLLLWNQGKLFGLESEKDFD</sequence>